<evidence type="ECO:0000313" key="3">
    <source>
        <dbReference type="EMBL" id="JAW12944.1"/>
    </source>
</evidence>
<protein>
    <submittedName>
        <fullName evidence="3">Putative nitrophorin</fullName>
    </submittedName>
</protein>
<sequence length="207" mass="23465">MYKLKALLLVSLLSLSIAVPVQEECPDIKTKTNFDPVQYFGKTWYTIYLLFTNVKLTSDDFACVKSNFNLLENGIVEEIGTTYLPKNETYVFGESYINAADFKDGIAKYTAVARPIDKDGRPILKEFYPFQDNVVDTDYDNYAVLYSCVHVPNGRTFSIYSILNRDSGAKHVDRNVLSVLEEIGVKLDDFTPINQENCNNRPVVGNK</sequence>
<proteinExistence type="predicted"/>
<keyword evidence="1" id="KW-0732">Signal</keyword>
<dbReference type="GO" id="GO:0000302">
    <property type="term" value="P:response to reactive oxygen species"/>
    <property type="evidence" value="ECO:0007669"/>
    <property type="project" value="TreeGrafter"/>
</dbReference>
<dbReference type="Gene3D" id="2.40.128.20">
    <property type="match status" value="1"/>
</dbReference>
<dbReference type="PANTHER" id="PTHR10612:SF34">
    <property type="entry name" value="APOLIPOPROTEIN D"/>
    <property type="match status" value="1"/>
</dbReference>
<dbReference type="SUPFAM" id="SSF50814">
    <property type="entry name" value="Lipocalins"/>
    <property type="match status" value="1"/>
</dbReference>
<dbReference type="GO" id="GO:0005737">
    <property type="term" value="C:cytoplasm"/>
    <property type="evidence" value="ECO:0007669"/>
    <property type="project" value="TreeGrafter"/>
</dbReference>
<accession>A0A224XPD8</accession>
<dbReference type="GO" id="GO:0070026">
    <property type="term" value="F:nitric oxide binding"/>
    <property type="evidence" value="ECO:0007669"/>
    <property type="project" value="InterPro"/>
</dbReference>
<dbReference type="GO" id="GO:0051381">
    <property type="term" value="F:histamine binding"/>
    <property type="evidence" value="ECO:0007669"/>
    <property type="project" value="InterPro"/>
</dbReference>
<dbReference type="GO" id="GO:0006629">
    <property type="term" value="P:lipid metabolic process"/>
    <property type="evidence" value="ECO:0007669"/>
    <property type="project" value="TreeGrafter"/>
</dbReference>
<dbReference type="PANTHER" id="PTHR10612">
    <property type="entry name" value="APOLIPOPROTEIN D"/>
    <property type="match status" value="1"/>
</dbReference>
<dbReference type="AlphaFoldDB" id="A0A224XPD8"/>
<evidence type="ECO:0000259" key="2">
    <source>
        <dbReference type="Pfam" id="PF02087"/>
    </source>
</evidence>
<feature type="chain" id="PRO_5013370581" evidence="1">
    <location>
        <begin position="19"/>
        <end position="207"/>
    </location>
</feature>
<name>A0A224XPD8_9HEMI</name>
<feature type="signal peptide" evidence="1">
    <location>
        <begin position="1"/>
        <end position="18"/>
    </location>
</feature>
<dbReference type="InterPro" id="IPR002351">
    <property type="entry name" value="Nitrophorin_domain"/>
</dbReference>
<dbReference type="Pfam" id="PF02087">
    <property type="entry name" value="Nitrophorin"/>
    <property type="match status" value="1"/>
</dbReference>
<feature type="domain" description="Nitrophorin" evidence="2">
    <location>
        <begin position="27"/>
        <end position="199"/>
    </location>
</feature>
<dbReference type="InterPro" id="IPR012674">
    <property type="entry name" value="Calycin"/>
</dbReference>
<organism evidence="3">
    <name type="scientific">Panstrongylus lignarius</name>
    <dbReference type="NCBI Taxonomy" id="156445"/>
    <lineage>
        <taxon>Eukaryota</taxon>
        <taxon>Metazoa</taxon>
        <taxon>Ecdysozoa</taxon>
        <taxon>Arthropoda</taxon>
        <taxon>Hexapoda</taxon>
        <taxon>Insecta</taxon>
        <taxon>Pterygota</taxon>
        <taxon>Neoptera</taxon>
        <taxon>Paraneoptera</taxon>
        <taxon>Hemiptera</taxon>
        <taxon>Heteroptera</taxon>
        <taxon>Panheteroptera</taxon>
        <taxon>Cimicomorpha</taxon>
        <taxon>Reduviidae</taxon>
        <taxon>Triatominae</taxon>
        <taxon>Panstrongylus</taxon>
    </lineage>
</organism>
<evidence type="ECO:0000256" key="1">
    <source>
        <dbReference type="SAM" id="SignalP"/>
    </source>
</evidence>
<dbReference type="EMBL" id="GFTR01003482">
    <property type="protein sequence ID" value="JAW12944.1"/>
    <property type="molecule type" value="Transcribed_RNA"/>
</dbReference>
<reference evidence="3" key="1">
    <citation type="journal article" date="2018" name="PLoS Negl. Trop. Dis.">
        <title>An insight into the salivary gland and fat body transcriptome of Panstrongylus lignarius (Hemiptera: Heteroptera), the main vector of Chagas disease in Peru.</title>
        <authorList>
            <person name="Nevoa J.C."/>
            <person name="Mendes M.T."/>
            <person name="da Silva M.V."/>
            <person name="Soares S.C."/>
            <person name="Oliveira C.J.F."/>
            <person name="Ribeiro J.M.C."/>
        </authorList>
    </citation>
    <scope>NUCLEOTIDE SEQUENCE</scope>
</reference>